<gene>
    <name evidence="17" type="ORF">KHB02_12800</name>
</gene>
<dbReference type="PANTHER" id="PTHR32309:SF13">
    <property type="entry name" value="FERRIC ENTEROBACTIN TRANSPORT PROTEIN FEPE"/>
    <property type="match status" value="1"/>
</dbReference>
<feature type="compositionally biased region" description="Polar residues" evidence="15">
    <location>
        <begin position="491"/>
        <end position="501"/>
    </location>
</feature>
<evidence type="ECO:0000256" key="1">
    <source>
        <dbReference type="ARBA" id="ARBA00004651"/>
    </source>
</evidence>
<evidence type="ECO:0000313" key="17">
    <source>
        <dbReference type="EMBL" id="MBS4182268.1"/>
    </source>
</evidence>
<keyword evidence="11" id="KW-1133">Transmembrane helix</keyword>
<evidence type="ECO:0000256" key="15">
    <source>
        <dbReference type="SAM" id="MobiDB-lite"/>
    </source>
</evidence>
<keyword evidence="12" id="KW-0472">Membrane</keyword>
<evidence type="ECO:0000256" key="4">
    <source>
        <dbReference type="ARBA" id="ARBA00011903"/>
    </source>
</evidence>
<comment type="caution">
    <text evidence="17">The sequence shown here is derived from an EMBL/GenBank/DDBJ whole genome shotgun (WGS) entry which is preliminary data.</text>
</comment>
<dbReference type="NCBIfam" id="TIGR01007">
    <property type="entry name" value="eps_fam"/>
    <property type="match status" value="1"/>
</dbReference>
<dbReference type="PANTHER" id="PTHR32309">
    <property type="entry name" value="TYROSINE-PROTEIN KINASE"/>
    <property type="match status" value="1"/>
</dbReference>
<evidence type="ECO:0000256" key="7">
    <source>
        <dbReference type="ARBA" id="ARBA00022692"/>
    </source>
</evidence>
<accession>A0A942SYZ2</accession>
<protein>
    <recommendedName>
        <fullName evidence="4">non-specific protein-tyrosine kinase</fullName>
        <ecNumber evidence="4">2.7.10.2</ecNumber>
    </recommendedName>
</protein>
<comment type="catalytic activity">
    <reaction evidence="14">
        <text>L-tyrosyl-[protein] + ATP = O-phospho-L-tyrosyl-[protein] + ADP + H(+)</text>
        <dbReference type="Rhea" id="RHEA:10596"/>
        <dbReference type="Rhea" id="RHEA-COMP:10136"/>
        <dbReference type="Rhea" id="RHEA-COMP:20101"/>
        <dbReference type="ChEBI" id="CHEBI:15378"/>
        <dbReference type="ChEBI" id="CHEBI:30616"/>
        <dbReference type="ChEBI" id="CHEBI:46858"/>
        <dbReference type="ChEBI" id="CHEBI:61978"/>
        <dbReference type="ChEBI" id="CHEBI:456216"/>
        <dbReference type="EC" id="2.7.10.2"/>
    </reaction>
</comment>
<evidence type="ECO:0000256" key="9">
    <source>
        <dbReference type="ARBA" id="ARBA00022777"/>
    </source>
</evidence>
<dbReference type="InterPro" id="IPR050445">
    <property type="entry name" value="Bact_polysacc_biosynth/exp"/>
</dbReference>
<proteinExistence type="inferred from homology"/>
<evidence type="ECO:0000259" key="16">
    <source>
        <dbReference type="Pfam" id="PF02706"/>
    </source>
</evidence>
<keyword evidence="7" id="KW-0812">Transmembrane</keyword>
<reference evidence="17" key="1">
    <citation type="submission" date="2021-05" db="EMBL/GenBank/DDBJ databases">
        <title>Novel Bacillus species.</title>
        <authorList>
            <person name="Liu G."/>
        </authorList>
    </citation>
    <scope>NUCLEOTIDE SEQUENCE</scope>
    <source>
        <strain evidence="17">FJAT-50051</strain>
    </source>
</reference>
<dbReference type="GO" id="GO:0005524">
    <property type="term" value="F:ATP binding"/>
    <property type="evidence" value="ECO:0007669"/>
    <property type="project" value="UniProtKB-KW"/>
</dbReference>
<dbReference type="InterPro" id="IPR003856">
    <property type="entry name" value="LPS_length_determ_N"/>
</dbReference>
<evidence type="ECO:0000256" key="10">
    <source>
        <dbReference type="ARBA" id="ARBA00022840"/>
    </source>
</evidence>
<dbReference type="AlphaFoldDB" id="A0A942SYZ2"/>
<dbReference type="EMBL" id="JAGYPE010000002">
    <property type="protein sequence ID" value="MBS4182268.1"/>
    <property type="molecule type" value="Genomic_DNA"/>
</dbReference>
<dbReference type="EC" id="2.7.10.2" evidence="4"/>
<evidence type="ECO:0000256" key="11">
    <source>
        <dbReference type="ARBA" id="ARBA00022989"/>
    </source>
</evidence>
<dbReference type="SUPFAM" id="SSF52540">
    <property type="entry name" value="P-loop containing nucleoside triphosphate hydrolases"/>
    <property type="match status" value="1"/>
</dbReference>
<feature type="domain" description="Polysaccharide chain length determinant N-terminal" evidence="16">
    <location>
        <begin position="2"/>
        <end position="91"/>
    </location>
</feature>
<dbReference type="Gene3D" id="3.40.50.300">
    <property type="entry name" value="P-loop containing nucleotide triphosphate hydrolases"/>
    <property type="match status" value="1"/>
</dbReference>
<dbReference type="FunFam" id="3.40.50.300:FF:000527">
    <property type="entry name" value="Tyrosine-protein kinase etk"/>
    <property type="match status" value="1"/>
</dbReference>
<dbReference type="GO" id="GO:0004715">
    <property type="term" value="F:non-membrane spanning protein tyrosine kinase activity"/>
    <property type="evidence" value="ECO:0007669"/>
    <property type="project" value="UniProtKB-EC"/>
</dbReference>
<name>A0A942SYZ2_9BACI</name>
<comment type="similarity">
    <text evidence="2">Belongs to the CpsC/CapA family.</text>
</comment>
<evidence type="ECO:0000256" key="13">
    <source>
        <dbReference type="ARBA" id="ARBA00023137"/>
    </source>
</evidence>
<dbReference type="InterPro" id="IPR027417">
    <property type="entry name" value="P-loop_NTPase"/>
</dbReference>
<dbReference type="InterPro" id="IPR033756">
    <property type="entry name" value="YlxH/NBP35"/>
</dbReference>
<comment type="subcellular location">
    <subcellularLocation>
        <location evidence="1">Cell membrane</location>
        <topology evidence="1">Multi-pass membrane protein</topology>
    </subcellularLocation>
</comment>
<dbReference type="Pfam" id="PF02706">
    <property type="entry name" value="Wzz"/>
    <property type="match status" value="1"/>
</dbReference>
<keyword evidence="10" id="KW-0067">ATP-binding</keyword>
<keyword evidence="5" id="KW-1003">Cell membrane</keyword>
<dbReference type="InterPro" id="IPR005702">
    <property type="entry name" value="Wzc-like_C"/>
</dbReference>
<keyword evidence="9" id="KW-0418">Kinase</keyword>
<dbReference type="GO" id="GO:0042802">
    <property type="term" value="F:identical protein binding"/>
    <property type="evidence" value="ECO:0007669"/>
    <property type="project" value="UniProtKB-ARBA"/>
</dbReference>
<feature type="region of interest" description="Disordered" evidence="15">
    <location>
        <begin position="480"/>
        <end position="501"/>
    </location>
</feature>
<organism evidence="17">
    <name type="scientific">Neobacillus citreus</name>
    <dbReference type="NCBI Taxonomy" id="2833578"/>
    <lineage>
        <taxon>Bacteria</taxon>
        <taxon>Bacillati</taxon>
        <taxon>Bacillota</taxon>
        <taxon>Bacilli</taxon>
        <taxon>Bacillales</taxon>
        <taxon>Bacillaceae</taxon>
        <taxon>Neobacillus</taxon>
    </lineage>
</organism>
<keyword evidence="13" id="KW-0829">Tyrosine-protein kinase</keyword>
<evidence type="ECO:0000256" key="3">
    <source>
        <dbReference type="ARBA" id="ARBA00007316"/>
    </source>
</evidence>
<keyword evidence="6 17" id="KW-0808">Transferase</keyword>
<evidence type="ECO:0000256" key="2">
    <source>
        <dbReference type="ARBA" id="ARBA00006683"/>
    </source>
</evidence>
<comment type="similarity">
    <text evidence="3">Belongs to the CpsD/CapB family.</text>
</comment>
<sequence>MDTANLVKVFRKGWLLITLGLLLGGATGFGAATVATPEYTAAVKLFVAVRTPDAASATDVSQGNAAAQQKVRSYADVILTESTLQPVIDELGLDTTPTSLARRVQPTINTNTVVVTIAVTDVSAERSAQIADAVGASFIEVVERLEKPSADATSLVRASTVQSAVVPTAPSSPNTPLHLAVGLALGALLGFAAALLRSIVDTRVHGPRDVAATTDSPILATLGFDPDVKRRPLIVSADPRNPLAEAYRTLRTNLQFVDLAAANGSFVVTSAMPSEGKTTSTANLAIALAETGARVVLVDADLRRPRVAEVMGIENAAGLTDLLIGRAEIHDVVQPWGRTKLDVLPAGLVPPNPSELLGSAAMQALLELLTEQYDHVLLDAPPLLPVTDAAVLATLTSGAVVVTSARTSRTPQLRAALDRLDRVGASVLGVVVSMTAFRGRKGYGGAYGSAYGSYYGSGGTTIDLAAAAPKRGRRLRENDATAFPVAPAVPNKSQLDTASDR</sequence>
<dbReference type="CDD" id="cd05387">
    <property type="entry name" value="BY-kinase"/>
    <property type="match status" value="1"/>
</dbReference>
<dbReference type="GO" id="GO:0005886">
    <property type="term" value="C:plasma membrane"/>
    <property type="evidence" value="ECO:0007669"/>
    <property type="project" value="UniProtKB-SubCell"/>
</dbReference>
<keyword evidence="8" id="KW-0547">Nucleotide-binding</keyword>
<evidence type="ECO:0000256" key="6">
    <source>
        <dbReference type="ARBA" id="ARBA00022679"/>
    </source>
</evidence>
<evidence type="ECO:0000256" key="8">
    <source>
        <dbReference type="ARBA" id="ARBA00022741"/>
    </source>
</evidence>
<dbReference type="Pfam" id="PF10609">
    <property type="entry name" value="ParA"/>
    <property type="match status" value="1"/>
</dbReference>
<evidence type="ECO:0000256" key="12">
    <source>
        <dbReference type="ARBA" id="ARBA00023136"/>
    </source>
</evidence>
<evidence type="ECO:0000256" key="14">
    <source>
        <dbReference type="ARBA" id="ARBA00051245"/>
    </source>
</evidence>
<evidence type="ECO:0000256" key="5">
    <source>
        <dbReference type="ARBA" id="ARBA00022475"/>
    </source>
</evidence>